<dbReference type="Pfam" id="PF05728">
    <property type="entry name" value="UPF0227"/>
    <property type="match status" value="1"/>
</dbReference>
<evidence type="ECO:0008006" key="3">
    <source>
        <dbReference type="Google" id="ProtNLM"/>
    </source>
</evidence>
<dbReference type="Gene3D" id="3.40.50.1820">
    <property type="entry name" value="alpha/beta hydrolase"/>
    <property type="match status" value="1"/>
</dbReference>
<gene>
    <name evidence="1" type="ORF">HNR39_002754</name>
</gene>
<evidence type="ECO:0000313" key="2">
    <source>
        <dbReference type="Proteomes" id="UP000571084"/>
    </source>
</evidence>
<sequence>MILYLHGFRSSPLSCKALLVGQRLAALGLGSTYVCPQLPASPRQAMELVQTFIAGVAPSDLTVIGSSLGGFYATWLAEKTGCRAVLLNPAVKPPRDLEKYVGLHTQYHSDAPFEFKRAYIAELEALTVDKISAPQRYFLIAATGDEILDWREMVAHYPLAKQLVIEGSDHGISNFDDYVDAVLTFCRVKVGIRQRGH</sequence>
<name>A0A840RUR7_9BURK</name>
<accession>A0A840RUR7</accession>
<keyword evidence="2" id="KW-1185">Reference proteome</keyword>
<reference evidence="1 2" key="1">
    <citation type="submission" date="2020-08" db="EMBL/GenBank/DDBJ databases">
        <title>Genomic Encyclopedia of Type Strains, Phase IV (KMG-IV): sequencing the most valuable type-strain genomes for metagenomic binning, comparative biology and taxonomic classification.</title>
        <authorList>
            <person name="Goeker M."/>
        </authorList>
    </citation>
    <scope>NUCLEOTIDE SEQUENCE [LARGE SCALE GENOMIC DNA]</scope>
    <source>
        <strain evidence="1 2">DSM 23240</strain>
    </source>
</reference>
<dbReference type="PANTHER" id="PTHR35602:SF3">
    <property type="entry name" value="ESTERASE YQIA"/>
    <property type="match status" value="1"/>
</dbReference>
<dbReference type="PANTHER" id="PTHR35602">
    <property type="entry name" value="ESTERASE YQIA-RELATED"/>
    <property type="match status" value="1"/>
</dbReference>
<comment type="caution">
    <text evidence="1">The sequence shown here is derived from an EMBL/GenBank/DDBJ whole genome shotgun (WGS) entry which is preliminary data.</text>
</comment>
<dbReference type="SUPFAM" id="SSF53474">
    <property type="entry name" value="alpha/beta-Hydrolases"/>
    <property type="match status" value="1"/>
</dbReference>
<dbReference type="InterPro" id="IPR029058">
    <property type="entry name" value="AB_hydrolase_fold"/>
</dbReference>
<dbReference type="EMBL" id="JACHHQ010000005">
    <property type="protein sequence ID" value="MBB5200912.1"/>
    <property type="molecule type" value="Genomic_DNA"/>
</dbReference>
<dbReference type="Proteomes" id="UP000571084">
    <property type="component" value="Unassembled WGS sequence"/>
</dbReference>
<dbReference type="AlphaFoldDB" id="A0A840RUR7"/>
<dbReference type="InterPro" id="IPR008886">
    <property type="entry name" value="UPF0227/Esterase_YqiA"/>
</dbReference>
<proteinExistence type="predicted"/>
<protein>
    <recommendedName>
        <fullName evidence="3">Esterase</fullName>
    </recommendedName>
</protein>
<evidence type="ECO:0000313" key="1">
    <source>
        <dbReference type="EMBL" id="MBB5200912.1"/>
    </source>
</evidence>
<dbReference type="RefSeq" id="WP_168055653.1">
    <property type="nucleotide sequence ID" value="NZ_JAAOZT010000007.1"/>
</dbReference>
<organism evidence="1 2">
    <name type="scientific">Glaciimonas immobilis</name>
    <dbReference type="NCBI Taxonomy" id="728004"/>
    <lineage>
        <taxon>Bacteria</taxon>
        <taxon>Pseudomonadati</taxon>
        <taxon>Pseudomonadota</taxon>
        <taxon>Betaproteobacteria</taxon>
        <taxon>Burkholderiales</taxon>
        <taxon>Oxalobacteraceae</taxon>
        <taxon>Glaciimonas</taxon>
    </lineage>
</organism>